<evidence type="ECO:0000256" key="1">
    <source>
        <dbReference type="ARBA" id="ARBA00001947"/>
    </source>
</evidence>
<dbReference type="Gene3D" id="2.40.30.130">
    <property type="match status" value="1"/>
</dbReference>
<dbReference type="Gene3D" id="3.30.980.10">
    <property type="entry name" value="Threonyl-trna Synthetase, Chain A, domain 2"/>
    <property type="match status" value="1"/>
</dbReference>
<evidence type="ECO:0000313" key="7">
    <source>
        <dbReference type="EMBL" id="RDU35773.1"/>
    </source>
</evidence>
<dbReference type="GO" id="GO:0005524">
    <property type="term" value="F:ATP binding"/>
    <property type="evidence" value="ECO:0007669"/>
    <property type="project" value="InterPro"/>
</dbReference>
<dbReference type="PANTHER" id="PTHR43462">
    <property type="entry name" value="ALANYL-TRNA EDITING PROTEIN"/>
    <property type="match status" value="1"/>
</dbReference>
<dbReference type="GO" id="GO:0004813">
    <property type="term" value="F:alanine-tRNA ligase activity"/>
    <property type="evidence" value="ECO:0007669"/>
    <property type="project" value="InterPro"/>
</dbReference>
<evidence type="ECO:0000256" key="3">
    <source>
        <dbReference type="ARBA" id="ARBA00022723"/>
    </source>
</evidence>
<evidence type="ECO:0000256" key="2">
    <source>
        <dbReference type="ARBA" id="ARBA00004496"/>
    </source>
</evidence>
<keyword evidence="4" id="KW-0862">Zinc</keyword>
<dbReference type="GO" id="GO:0003676">
    <property type="term" value="F:nucleic acid binding"/>
    <property type="evidence" value="ECO:0007669"/>
    <property type="project" value="InterPro"/>
</dbReference>
<evidence type="ECO:0000259" key="6">
    <source>
        <dbReference type="PROSITE" id="PS50860"/>
    </source>
</evidence>
<dbReference type="InterPro" id="IPR018165">
    <property type="entry name" value="Ala-tRNA-synth_IIc_core"/>
</dbReference>
<keyword evidence="3" id="KW-0479">Metal-binding</keyword>
<dbReference type="AlphaFoldDB" id="A0A3D8GMT4"/>
<dbReference type="OrthoDB" id="9812949at2"/>
<dbReference type="Gene3D" id="3.10.310.40">
    <property type="match status" value="1"/>
</dbReference>
<evidence type="ECO:0000256" key="4">
    <source>
        <dbReference type="ARBA" id="ARBA00022833"/>
    </source>
</evidence>
<dbReference type="GO" id="GO:0005737">
    <property type="term" value="C:cytoplasm"/>
    <property type="evidence" value="ECO:0007669"/>
    <property type="project" value="UniProtKB-SubCell"/>
</dbReference>
<sequence>MTRKLYYENPYLTSFDTRLIKQGQDENGDWYAVLEKTAFYPEGGGQPYDTGELNDSTVTKVEEVGGEIRHYLRSSVLTEDGYVEGKIDWERRFDHMQQHTGQHILSAAFDNLFGFKTVAFHLGREESTIDLDTDTLNTNHIEEAEKLANQIVLENRRIETKWVTKEEAEKLPLRKALSVEENIRLVVIPDYDYNGCGGTHPSSTCEAGMIKILGIQKEKKKYRVCFVAGNRSFRQFSKKNDILARLTPLLNAPQDEMETALHKLLETKNALEKKLEEANDRLIDFEASQMRTNRGLTDIPVTGVFENRPIQELQKLARAIVGEGDGIKAILLSKNGDKLQFVCAKGRNTSGNMKEAVAVALPLINGKGGGNETFAQGGGEALIRPEELLKELLAKI</sequence>
<dbReference type="InterPro" id="IPR018163">
    <property type="entry name" value="Thr/Ala-tRNA-synth_IIc_edit"/>
</dbReference>
<reference evidence="7 8" key="1">
    <citation type="submission" date="2018-07" db="EMBL/GenBank/DDBJ databases">
        <title>Bacillus sp. YLB-04 draft genome sequence.</title>
        <authorList>
            <person name="Yu L."/>
            <person name="Tang X."/>
        </authorList>
    </citation>
    <scope>NUCLEOTIDE SEQUENCE [LARGE SCALE GENOMIC DNA]</scope>
    <source>
        <strain evidence="7 8">YLB-04</strain>
    </source>
</reference>
<dbReference type="RefSeq" id="WP_115453151.1">
    <property type="nucleotide sequence ID" value="NZ_QNQT01000008.1"/>
</dbReference>
<dbReference type="InterPro" id="IPR018164">
    <property type="entry name" value="Ala-tRNA-synth_IIc_N"/>
</dbReference>
<accession>A0A3D8GMT4</accession>
<proteinExistence type="predicted"/>
<dbReference type="Pfam" id="PF01411">
    <property type="entry name" value="tRNA-synt_2c"/>
    <property type="match status" value="1"/>
</dbReference>
<dbReference type="EMBL" id="QNQT01000008">
    <property type="protein sequence ID" value="RDU35773.1"/>
    <property type="molecule type" value="Genomic_DNA"/>
</dbReference>
<dbReference type="InterPro" id="IPR051335">
    <property type="entry name" value="Alanyl-tRNA_Editing_Enzymes"/>
</dbReference>
<feature type="coiled-coil region" evidence="5">
    <location>
        <begin position="254"/>
        <end position="288"/>
    </location>
</feature>
<dbReference type="SUPFAM" id="SSF50447">
    <property type="entry name" value="Translation proteins"/>
    <property type="match status" value="1"/>
</dbReference>
<name>A0A3D8GMT4_9BACI</name>
<dbReference type="GO" id="GO:0002161">
    <property type="term" value="F:aminoacyl-tRNA deacylase activity"/>
    <property type="evidence" value="ECO:0007669"/>
    <property type="project" value="UniProtKB-ARBA"/>
</dbReference>
<dbReference type="Proteomes" id="UP000257144">
    <property type="component" value="Unassembled WGS sequence"/>
</dbReference>
<dbReference type="PANTHER" id="PTHR43462:SF1">
    <property type="entry name" value="ALANYL-TRNA EDITING PROTEIN AARSD1"/>
    <property type="match status" value="1"/>
</dbReference>
<dbReference type="GO" id="GO:0006419">
    <property type="term" value="P:alanyl-tRNA aminoacylation"/>
    <property type="evidence" value="ECO:0007669"/>
    <property type="project" value="InterPro"/>
</dbReference>
<dbReference type="InterPro" id="IPR012947">
    <property type="entry name" value="tRNA_SAD"/>
</dbReference>
<dbReference type="GO" id="GO:0046872">
    <property type="term" value="F:metal ion binding"/>
    <property type="evidence" value="ECO:0007669"/>
    <property type="project" value="UniProtKB-KW"/>
</dbReference>
<protein>
    <submittedName>
        <fullName evidence="7">Alanyl-tRNA editing protein</fullName>
    </submittedName>
</protein>
<comment type="caution">
    <text evidence="7">The sequence shown here is derived from an EMBL/GenBank/DDBJ whole genome shotgun (WGS) entry which is preliminary data.</text>
</comment>
<dbReference type="SUPFAM" id="SSF55186">
    <property type="entry name" value="ThrRS/AlaRS common domain"/>
    <property type="match status" value="1"/>
</dbReference>
<feature type="domain" description="Alanyl-transfer RNA synthetases family profile" evidence="6">
    <location>
        <begin position="1"/>
        <end position="213"/>
    </location>
</feature>
<organism evidence="7 8">
    <name type="scientific">Neobacillus piezotolerans</name>
    <dbReference type="NCBI Taxonomy" id="2259171"/>
    <lineage>
        <taxon>Bacteria</taxon>
        <taxon>Bacillati</taxon>
        <taxon>Bacillota</taxon>
        <taxon>Bacilli</taxon>
        <taxon>Bacillales</taxon>
        <taxon>Bacillaceae</taxon>
        <taxon>Neobacillus</taxon>
    </lineage>
</organism>
<gene>
    <name evidence="7" type="ORF">DRW41_16690</name>
</gene>
<evidence type="ECO:0000313" key="8">
    <source>
        <dbReference type="Proteomes" id="UP000257144"/>
    </source>
</evidence>
<dbReference type="PROSITE" id="PS50860">
    <property type="entry name" value="AA_TRNA_LIGASE_II_ALA"/>
    <property type="match status" value="1"/>
</dbReference>
<evidence type="ECO:0000256" key="5">
    <source>
        <dbReference type="SAM" id="Coils"/>
    </source>
</evidence>
<comment type="subcellular location">
    <subcellularLocation>
        <location evidence="2">Cytoplasm</location>
    </subcellularLocation>
</comment>
<dbReference type="Pfam" id="PF07973">
    <property type="entry name" value="tRNA_SAD"/>
    <property type="match status" value="1"/>
</dbReference>
<keyword evidence="8" id="KW-1185">Reference proteome</keyword>
<dbReference type="InterPro" id="IPR009000">
    <property type="entry name" value="Transl_B-barrel_sf"/>
</dbReference>
<dbReference type="SMART" id="SM00863">
    <property type="entry name" value="tRNA_SAD"/>
    <property type="match status" value="1"/>
</dbReference>
<comment type="cofactor">
    <cofactor evidence="1">
        <name>Zn(2+)</name>
        <dbReference type="ChEBI" id="CHEBI:29105"/>
    </cofactor>
</comment>
<keyword evidence="5" id="KW-0175">Coiled coil</keyword>